<dbReference type="PANTHER" id="PTHR12835">
    <property type="entry name" value="BIOTIN PROTEIN LIGASE"/>
    <property type="match status" value="1"/>
</dbReference>
<name>A0A4R3MLV2_9FIRM</name>
<dbReference type="NCBIfam" id="TIGR00121">
    <property type="entry name" value="birA_ligase"/>
    <property type="match status" value="1"/>
</dbReference>
<keyword evidence="3" id="KW-0067">ATP-binding</keyword>
<evidence type="ECO:0000256" key="1">
    <source>
        <dbReference type="ARBA" id="ARBA00022598"/>
    </source>
</evidence>
<dbReference type="Proteomes" id="UP000294902">
    <property type="component" value="Unassembled WGS sequence"/>
</dbReference>
<evidence type="ECO:0000256" key="2">
    <source>
        <dbReference type="ARBA" id="ARBA00023267"/>
    </source>
</evidence>
<keyword evidence="3" id="KW-0805">Transcription regulation</keyword>
<feature type="binding site" evidence="3">
    <location>
        <position position="184"/>
    </location>
    <ligand>
        <name>biotin</name>
        <dbReference type="ChEBI" id="CHEBI:57586"/>
    </ligand>
</feature>
<dbReference type="Gene3D" id="3.30.930.10">
    <property type="entry name" value="Bira Bifunctional Protein, Domain 2"/>
    <property type="match status" value="1"/>
</dbReference>
<comment type="function">
    <text evidence="3">Acts both as a biotin--[acetyl-CoA-carboxylase] ligase and a repressor.</text>
</comment>
<evidence type="ECO:0000313" key="5">
    <source>
        <dbReference type="EMBL" id="TCT14677.1"/>
    </source>
</evidence>
<protein>
    <recommendedName>
        <fullName evidence="3">Bifunctional ligase/repressor BirA</fullName>
    </recommendedName>
    <alternativeName>
        <fullName evidence="3">Biotin--[acetyl-CoA-carboxylase] ligase</fullName>
        <ecNumber evidence="3">6.3.4.15</ecNumber>
    </alternativeName>
    <alternativeName>
        <fullName evidence="3">Biotin--protein ligase</fullName>
    </alternativeName>
    <alternativeName>
        <fullName evidence="3">Biotin-[acetyl-CoA carboxylase] synthetase</fullName>
    </alternativeName>
</protein>
<dbReference type="InterPro" id="IPR036388">
    <property type="entry name" value="WH-like_DNA-bd_sf"/>
</dbReference>
<keyword evidence="3" id="KW-0804">Transcription</keyword>
<comment type="caution">
    <text evidence="5">The sequence shown here is derived from an EMBL/GenBank/DDBJ whole genome shotgun (WGS) entry which is preliminary data.</text>
</comment>
<dbReference type="OrthoDB" id="9807064at2"/>
<comment type="caution">
    <text evidence="3">Lacks conserved residue(s) required for the propagation of feature annotation.</text>
</comment>
<keyword evidence="6" id="KW-1185">Reference proteome</keyword>
<feature type="domain" description="BPL/LPL catalytic" evidence="4">
    <location>
        <begin position="57"/>
        <end position="255"/>
    </location>
</feature>
<evidence type="ECO:0000259" key="4">
    <source>
        <dbReference type="PROSITE" id="PS51733"/>
    </source>
</evidence>
<dbReference type="EC" id="6.3.4.15" evidence="3"/>
<evidence type="ECO:0000313" key="6">
    <source>
        <dbReference type="Proteomes" id="UP000294902"/>
    </source>
</evidence>
<keyword evidence="3" id="KW-0678">Repressor</keyword>
<comment type="catalytic activity">
    <reaction evidence="3">
        <text>biotin + L-lysyl-[protein] + ATP = N(6)-biotinyl-L-lysyl-[protein] + AMP + diphosphate + H(+)</text>
        <dbReference type="Rhea" id="RHEA:11756"/>
        <dbReference type="Rhea" id="RHEA-COMP:9752"/>
        <dbReference type="Rhea" id="RHEA-COMP:10505"/>
        <dbReference type="ChEBI" id="CHEBI:15378"/>
        <dbReference type="ChEBI" id="CHEBI:29969"/>
        <dbReference type="ChEBI" id="CHEBI:30616"/>
        <dbReference type="ChEBI" id="CHEBI:33019"/>
        <dbReference type="ChEBI" id="CHEBI:57586"/>
        <dbReference type="ChEBI" id="CHEBI:83144"/>
        <dbReference type="ChEBI" id="CHEBI:456215"/>
        <dbReference type="EC" id="6.3.4.15"/>
    </reaction>
</comment>
<dbReference type="GO" id="GO:0006355">
    <property type="term" value="P:regulation of DNA-templated transcription"/>
    <property type="evidence" value="ECO:0007669"/>
    <property type="project" value="UniProtKB-UniRule"/>
</dbReference>
<dbReference type="GO" id="GO:0005737">
    <property type="term" value="C:cytoplasm"/>
    <property type="evidence" value="ECO:0007669"/>
    <property type="project" value="TreeGrafter"/>
</dbReference>
<keyword evidence="1 3" id="KW-0436">Ligase</keyword>
<dbReference type="SUPFAM" id="SSF55681">
    <property type="entry name" value="Class II aaRS and biotin synthetases"/>
    <property type="match status" value="1"/>
</dbReference>
<dbReference type="EMBL" id="SMAL01000005">
    <property type="protein sequence ID" value="TCT14677.1"/>
    <property type="molecule type" value="Genomic_DNA"/>
</dbReference>
<dbReference type="InterPro" id="IPR030855">
    <property type="entry name" value="Bifunct_BirA"/>
</dbReference>
<feature type="binding site" evidence="3">
    <location>
        <begin position="89"/>
        <end position="91"/>
    </location>
    <ligand>
        <name>biotin</name>
        <dbReference type="ChEBI" id="CHEBI:57586"/>
    </ligand>
</feature>
<dbReference type="PROSITE" id="PS51733">
    <property type="entry name" value="BPL_LPL_CATALYTIC"/>
    <property type="match status" value="1"/>
</dbReference>
<dbReference type="RefSeq" id="WP_132252338.1">
    <property type="nucleotide sequence ID" value="NZ_SMAL01000005.1"/>
</dbReference>
<gene>
    <name evidence="3" type="primary">birA</name>
    <name evidence="5" type="ORF">EDC18_105159</name>
</gene>
<dbReference type="GO" id="GO:0004077">
    <property type="term" value="F:biotin--[biotin carboxyl-carrier protein] ligase activity"/>
    <property type="evidence" value="ECO:0007669"/>
    <property type="project" value="UniProtKB-UniRule"/>
</dbReference>
<dbReference type="Gene3D" id="2.30.30.100">
    <property type="match status" value="1"/>
</dbReference>
<dbReference type="GO" id="GO:0003677">
    <property type="term" value="F:DNA binding"/>
    <property type="evidence" value="ECO:0007669"/>
    <property type="project" value="UniProtKB-UniRule"/>
</dbReference>
<dbReference type="GO" id="GO:0009249">
    <property type="term" value="P:protein lipoylation"/>
    <property type="evidence" value="ECO:0007669"/>
    <property type="project" value="UniProtKB-ARBA"/>
</dbReference>
<dbReference type="Gene3D" id="1.10.10.10">
    <property type="entry name" value="Winged helix-like DNA-binding domain superfamily/Winged helix DNA-binding domain"/>
    <property type="match status" value="1"/>
</dbReference>
<keyword evidence="3" id="KW-0238">DNA-binding</keyword>
<proteinExistence type="inferred from homology"/>
<dbReference type="AlphaFoldDB" id="A0A4R3MLV2"/>
<dbReference type="InterPro" id="IPR013196">
    <property type="entry name" value="HTH_11"/>
</dbReference>
<dbReference type="GO" id="GO:0005524">
    <property type="term" value="F:ATP binding"/>
    <property type="evidence" value="ECO:0007669"/>
    <property type="project" value="UniProtKB-UniRule"/>
</dbReference>
<keyword evidence="3" id="KW-0547">Nucleotide-binding</keyword>
<dbReference type="InterPro" id="IPR004408">
    <property type="entry name" value="Biotin_CoA_COase_ligase"/>
</dbReference>
<dbReference type="InterPro" id="IPR045864">
    <property type="entry name" value="aa-tRNA-synth_II/BPL/LPL"/>
</dbReference>
<evidence type="ECO:0000256" key="3">
    <source>
        <dbReference type="HAMAP-Rule" id="MF_00978"/>
    </source>
</evidence>
<dbReference type="CDD" id="cd16442">
    <property type="entry name" value="BPL"/>
    <property type="match status" value="1"/>
</dbReference>
<accession>A0A4R3MLV2</accession>
<dbReference type="SUPFAM" id="SSF46785">
    <property type="entry name" value="Winged helix' DNA-binding domain"/>
    <property type="match status" value="1"/>
</dbReference>
<dbReference type="Pfam" id="PF02237">
    <property type="entry name" value="BPL_C"/>
    <property type="match status" value="1"/>
</dbReference>
<dbReference type="InterPro" id="IPR003142">
    <property type="entry name" value="BPL_C"/>
</dbReference>
<sequence length="326" mass="36370">MKSKILEFLKTNEGYISGQELSDILGVSRTSIWKVINQLKAEGYGIESVSNKGYRLIDSPDILSKAEIQYDLKTTVLGKEIIVYNQVDSTNKQAKKLAIDGEKHGTVILAEEQLEGKGRRGRLWKSPPNKGIWLSIILRPDLHPSKASMLTLIAGLAVVHTINRYTKNQAFIKWPNDIIINEKKVSGTLTEMSSELDVINYVVVGIGVNVNTTDFDDEIKEIATSLANEEGKSFERALLVKGILESFEKFYDQFMVDKDLSHLINEYEDNCINVDKTVRVILDGQEKIGKAIGITKMGELRFVQASGEEMILNSGEVSVRGLNGYV</sequence>
<dbReference type="InterPro" id="IPR004143">
    <property type="entry name" value="BPL_LPL_catalytic"/>
</dbReference>
<dbReference type="Pfam" id="PF03099">
    <property type="entry name" value="BPL_LplA_LipB"/>
    <property type="match status" value="1"/>
</dbReference>
<feature type="DNA-binding region" description="H-T-H motif" evidence="3">
    <location>
        <begin position="18"/>
        <end position="37"/>
    </location>
</feature>
<dbReference type="HAMAP" id="MF_00978">
    <property type="entry name" value="Bifunct_BirA"/>
    <property type="match status" value="1"/>
</dbReference>
<reference evidence="5 6" key="1">
    <citation type="submission" date="2019-03" db="EMBL/GenBank/DDBJ databases">
        <title>Genomic Encyclopedia of Type Strains, Phase IV (KMG-IV): sequencing the most valuable type-strain genomes for metagenomic binning, comparative biology and taxonomic classification.</title>
        <authorList>
            <person name="Goeker M."/>
        </authorList>
    </citation>
    <scope>NUCLEOTIDE SEQUENCE [LARGE SCALE GENOMIC DNA]</scope>
    <source>
        <strain evidence="5 6">DSM 24629</strain>
    </source>
</reference>
<dbReference type="GO" id="GO:0016740">
    <property type="term" value="F:transferase activity"/>
    <property type="evidence" value="ECO:0007669"/>
    <property type="project" value="UniProtKB-ARBA"/>
</dbReference>
<dbReference type="InterPro" id="IPR036390">
    <property type="entry name" value="WH_DNA-bd_sf"/>
</dbReference>
<dbReference type="Pfam" id="PF08279">
    <property type="entry name" value="HTH_11"/>
    <property type="match status" value="1"/>
</dbReference>
<dbReference type="PANTHER" id="PTHR12835:SF5">
    <property type="entry name" value="BIOTIN--PROTEIN LIGASE"/>
    <property type="match status" value="1"/>
</dbReference>
<feature type="binding site" evidence="3">
    <location>
        <position position="113"/>
    </location>
    <ligand>
        <name>biotin</name>
        <dbReference type="ChEBI" id="CHEBI:57586"/>
    </ligand>
</feature>
<comment type="similarity">
    <text evidence="3">Belongs to the biotin--protein ligase family.</text>
</comment>
<organism evidence="5 6">
    <name type="scientific">Natranaerovirga pectinivora</name>
    <dbReference type="NCBI Taxonomy" id="682400"/>
    <lineage>
        <taxon>Bacteria</taxon>
        <taxon>Bacillati</taxon>
        <taxon>Bacillota</taxon>
        <taxon>Clostridia</taxon>
        <taxon>Lachnospirales</taxon>
        <taxon>Natranaerovirgaceae</taxon>
        <taxon>Natranaerovirga</taxon>
    </lineage>
</organism>
<keyword evidence="2 3" id="KW-0092">Biotin</keyword>